<dbReference type="InterPro" id="IPR016082">
    <property type="entry name" value="Ribosomal_uL30_ferredoxin-like"/>
</dbReference>
<dbReference type="HAMAP" id="MF_01371_B">
    <property type="entry name" value="Ribosomal_uL30_B"/>
    <property type="match status" value="1"/>
</dbReference>
<dbReference type="Proteomes" id="UP000002964">
    <property type="component" value="Unassembled WGS sequence"/>
</dbReference>
<evidence type="ECO:0000256" key="5">
    <source>
        <dbReference type="HAMAP-Rule" id="MF_01371"/>
    </source>
</evidence>
<evidence type="ECO:0000256" key="2">
    <source>
        <dbReference type="ARBA" id="ARBA00011838"/>
    </source>
</evidence>
<keyword evidence="8" id="KW-1185">Reference proteome</keyword>
<dbReference type="Gene3D" id="3.30.1390.20">
    <property type="entry name" value="Ribosomal protein L30, ferredoxin-like fold domain"/>
    <property type="match status" value="1"/>
</dbReference>
<keyword evidence="4 5" id="KW-0687">Ribonucleoprotein</keyword>
<keyword evidence="3 5" id="KW-0689">Ribosomal protein</keyword>
<dbReference type="NCBIfam" id="TIGR01308">
    <property type="entry name" value="rpmD_bact"/>
    <property type="match status" value="1"/>
</dbReference>
<protein>
    <recommendedName>
        <fullName evidence="5">Large ribosomal subunit protein uL30</fullName>
    </recommendedName>
</protein>
<dbReference type="SUPFAM" id="SSF55129">
    <property type="entry name" value="Ribosomal protein L30p/L7e"/>
    <property type="match status" value="1"/>
</dbReference>
<sequence length="61" mass="7030">MANNMMKVKLVRSIHGRLKRHQACVRGLGIRRMHQVVEVEDTPATRGMLNKVAYMVQLVEE</sequence>
<dbReference type="Pfam" id="PF00327">
    <property type="entry name" value="Ribosomal_L30"/>
    <property type="match status" value="1"/>
</dbReference>
<evidence type="ECO:0000259" key="6">
    <source>
        <dbReference type="Pfam" id="PF00327"/>
    </source>
</evidence>
<accession>H8Z338</accession>
<dbReference type="RefSeq" id="WP_009148330.1">
    <property type="nucleotide sequence ID" value="NZ_CP121471.1"/>
</dbReference>
<dbReference type="EMBL" id="JH603169">
    <property type="protein sequence ID" value="EIC21746.1"/>
    <property type="molecule type" value="Genomic_DNA"/>
</dbReference>
<evidence type="ECO:0000313" key="7">
    <source>
        <dbReference type="EMBL" id="EIC21746.1"/>
    </source>
</evidence>
<dbReference type="eggNOG" id="COG1841">
    <property type="taxonomic scope" value="Bacteria"/>
</dbReference>
<comment type="subunit">
    <text evidence="2 5">Part of the 50S ribosomal subunit.</text>
</comment>
<dbReference type="AlphaFoldDB" id="H8Z338"/>
<name>H8Z338_9GAMM</name>
<dbReference type="PANTHER" id="PTHR15892:SF2">
    <property type="entry name" value="LARGE RIBOSOMAL SUBUNIT PROTEIN UL30M"/>
    <property type="match status" value="1"/>
</dbReference>
<dbReference type="OrthoDB" id="9812790at2"/>
<reference evidence="7 8" key="2">
    <citation type="submission" date="2011-11" db="EMBL/GenBank/DDBJ databases">
        <authorList>
            <consortium name="US DOE Joint Genome Institute"/>
            <person name="Lucas S."/>
            <person name="Han J."/>
            <person name="Lapidus A."/>
            <person name="Cheng J.-F."/>
            <person name="Goodwin L."/>
            <person name="Pitluck S."/>
            <person name="Peters L."/>
            <person name="Ovchinnikova G."/>
            <person name="Zhang X."/>
            <person name="Detter J.C."/>
            <person name="Han C."/>
            <person name="Tapia R."/>
            <person name="Land M."/>
            <person name="Hauser L."/>
            <person name="Kyrpides N."/>
            <person name="Ivanova N."/>
            <person name="Pagani I."/>
            <person name="Vogl K."/>
            <person name="Liu Z."/>
            <person name="Overmann J."/>
            <person name="Frigaard N.-U."/>
            <person name="Bryant D."/>
            <person name="Woyke T."/>
        </authorList>
    </citation>
    <scope>NUCLEOTIDE SEQUENCE [LARGE SCALE GENOMIC DNA]</scope>
    <source>
        <strain evidence="7 8">970</strain>
    </source>
</reference>
<dbReference type="HOGENOM" id="CLU_131047_1_4_6"/>
<reference evidence="8" key="1">
    <citation type="submission" date="2011-06" db="EMBL/GenBank/DDBJ databases">
        <authorList>
            <consortium name="US DOE Joint Genome Institute (JGI-PGF)"/>
            <person name="Lucas S."/>
            <person name="Han J."/>
            <person name="Lapidus A."/>
            <person name="Cheng J.-F."/>
            <person name="Goodwin L."/>
            <person name="Pitluck S."/>
            <person name="Peters L."/>
            <person name="Land M.L."/>
            <person name="Hauser L."/>
            <person name="Vogl K."/>
            <person name="Liu Z."/>
            <person name="Overmann J."/>
            <person name="Frigaard N.-U."/>
            <person name="Bryant D.A."/>
            <person name="Woyke T.J."/>
        </authorList>
    </citation>
    <scope>NUCLEOTIDE SEQUENCE [LARGE SCALE GENOMIC DNA]</scope>
    <source>
        <strain evidence="8">970</strain>
    </source>
</reference>
<dbReference type="STRING" id="631362.Thi970DRAFT_01975"/>
<evidence type="ECO:0000256" key="3">
    <source>
        <dbReference type="ARBA" id="ARBA00022980"/>
    </source>
</evidence>
<evidence type="ECO:0000313" key="8">
    <source>
        <dbReference type="Proteomes" id="UP000002964"/>
    </source>
</evidence>
<comment type="similarity">
    <text evidence="1 5">Belongs to the universal ribosomal protein uL30 family.</text>
</comment>
<dbReference type="InterPro" id="IPR036919">
    <property type="entry name" value="Ribo_uL30_ferredoxin-like_sf"/>
</dbReference>
<evidence type="ECO:0000256" key="4">
    <source>
        <dbReference type="ARBA" id="ARBA00023274"/>
    </source>
</evidence>
<dbReference type="GO" id="GO:0003735">
    <property type="term" value="F:structural constituent of ribosome"/>
    <property type="evidence" value="ECO:0007669"/>
    <property type="project" value="InterPro"/>
</dbReference>
<dbReference type="CDD" id="cd01658">
    <property type="entry name" value="Ribosomal_L30"/>
    <property type="match status" value="1"/>
</dbReference>
<dbReference type="PANTHER" id="PTHR15892">
    <property type="entry name" value="MITOCHONDRIAL RIBOSOMAL PROTEIN L30"/>
    <property type="match status" value="1"/>
</dbReference>
<organism evidence="7 8">
    <name type="scientific">Thiorhodovibrio frisius</name>
    <dbReference type="NCBI Taxonomy" id="631362"/>
    <lineage>
        <taxon>Bacteria</taxon>
        <taxon>Pseudomonadati</taxon>
        <taxon>Pseudomonadota</taxon>
        <taxon>Gammaproteobacteria</taxon>
        <taxon>Chromatiales</taxon>
        <taxon>Chromatiaceae</taxon>
        <taxon>Thiorhodovibrio</taxon>
    </lineage>
</organism>
<dbReference type="PIRSF" id="PIRSF002211">
    <property type="entry name" value="Ribosomal_L30_bac-type"/>
    <property type="match status" value="1"/>
</dbReference>
<proteinExistence type="inferred from homology"/>
<dbReference type="InterPro" id="IPR005996">
    <property type="entry name" value="Ribosomal_uL30_bac-type"/>
</dbReference>
<dbReference type="GO" id="GO:0022625">
    <property type="term" value="C:cytosolic large ribosomal subunit"/>
    <property type="evidence" value="ECO:0007669"/>
    <property type="project" value="TreeGrafter"/>
</dbReference>
<evidence type="ECO:0000256" key="1">
    <source>
        <dbReference type="ARBA" id="ARBA00007594"/>
    </source>
</evidence>
<feature type="domain" description="Large ribosomal subunit protein uL30-like ferredoxin-like fold" evidence="6">
    <location>
        <begin position="7"/>
        <end position="56"/>
    </location>
</feature>
<dbReference type="GO" id="GO:0006412">
    <property type="term" value="P:translation"/>
    <property type="evidence" value="ECO:0007669"/>
    <property type="project" value="UniProtKB-UniRule"/>
</dbReference>
<gene>
    <name evidence="5" type="primary">rpmD</name>
    <name evidence="7" type="ORF">Thi970DRAFT_01975</name>
</gene>